<dbReference type="PANTHER" id="PTHR11802">
    <property type="entry name" value="SERINE PROTEASE FAMILY S10 SERINE CARBOXYPEPTIDASE"/>
    <property type="match status" value="1"/>
</dbReference>
<reference evidence="7" key="1">
    <citation type="submission" date="2021-02" db="EMBL/GenBank/DDBJ databases">
        <authorList>
            <person name="Nowell W R."/>
        </authorList>
    </citation>
    <scope>NUCLEOTIDE SEQUENCE</scope>
</reference>
<dbReference type="PRINTS" id="PR00724">
    <property type="entry name" value="CRBOXYPTASEC"/>
</dbReference>
<evidence type="ECO:0000256" key="2">
    <source>
        <dbReference type="ARBA" id="ARBA00022645"/>
    </source>
</evidence>
<gene>
    <name evidence="7" type="ORF">SMN809_LOCUS80074</name>
</gene>
<dbReference type="PANTHER" id="PTHR11802:SF472">
    <property type="entry name" value="SERINE CARBOXYPEPTIDASE CPVL-RELATED"/>
    <property type="match status" value="1"/>
</dbReference>
<evidence type="ECO:0008006" key="9">
    <source>
        <dbReference type="Google" id="ProtNLM"/>
    </source>
</evidence>
<dbReference type="InterPro" id="IPR001563">
    <property type="entry name" value="Peptidase_S10"/>
</dbReference>
<protein>
    <recommendedName>
        <fullName evidence="9">Serine carboxypeptidase</fullName>
    </recommendedName>
</protein>
<name>A0A8S3JBC9_9BILA</name>
<keyword evidence="2" id="KW-0121">Carboxypeptidase</keyword>
<feature type="non-terminal residue" evidence="7">
    <location>
        <position position="170"/>
    </location>
</feature>
<dbReference type="InterPro" id="IPR029058">
    <property type="entry name" value="AB_hydrolase_fold"/>
</dbReference>
<evidence type="ECO:0000256" key="6">
    <source>
        <dbReference type="ARBA" id="ARBA00023180"/>
    </source>
</evidence>
<dbReference type="Proteomes" id="UP000676336">
    <property type="component" value="Unassembled WGS sequence"/>
</dbReference>
<evidence type="ECO:0000256" key="4">
    <source>
        <dbReference type="ARBA" id="ARBA00022729"/>
    </source>
</evidence>
<keyword evidence="5" id="KW-0378">Hydrolase</keyword>
<dbReference type="SUPFAM" id="SSF53474">
    <property type="entry name" value="alpha/beta-Hydrolases"/>
    <property type="match status" value="1"/>
</dbReference>
<keyword evidence="4" id="KW-0732">Signal</keyword>
<comment type="similarity">
    <text evidence="1">Belongs to the peptidase S10 family.</text>
</comment>
<dbReference type="EMBL" id="CAJOBI010344255">
    <property type="protein sequence ID" value="CAF5216527.1"/>
    <property type="molecule type" value="Genomic_DNA"/>
</dbReference>
<dbReference type="Pfam" id="PF00450">
    <property type="entry name" value="Peptidase_S10"/>
    <property type="match status" value="1"/>
</dbReference>
<evidence type="ECO:0000256" key="1">
    <source>
        <dbReference type="ARBA" id="ARBA00009431"/>
    </source>
</evidence>
<evidence type="ECO:0000256" key="5">
    <source>
        <dbReference type="ARBA" id="ARBA00022801"/>
    </source>
</evidence>
<sequence>MFFWFFPAQNGNKPDTPIMLWLQGGPGSSSLFALFTEIGPIYIDANGNIQLRQITWNKNYHLIFIDNPVGTGFSFTENDQGYARSQEDVARDLYSGLTQFFQIYEDYQSNPFYATGESYGGKYVPSITYKIHVENQNPQVKVKINLKGMTIGDGLCDPINQYMYGDFLYQ</sequence>
<dbReference type="GO" id="GO:0006508">
    <property type="term" value="P:proteolysis"/>
    <property type="evidence" value="ECO:0007669"/>
    <property type="project" value="UniProtKB-KW"/>
</dbReference>
<comment type="caution">
    <text evidence="7">The sequence shown here is derived from an EMBL/GenBank/DDBJ whole genome shotgun (WGS) entry which is preliminary data.</text>
</comment>
<evidence type="ECO:0000256" key="3">
    <source>
        <dbReference type="ARBA" id="ARBA00022670"/>
    </source>
</evidence>
<evidence type="ECO:0000313" key="7">
    <source>
        <dbReference type="EMBL" id="CAF5216527.1"/>
    </source>
</evidence>
<proteinExistence type="inferred from homology"/>
<keyword evidence="6" id="KW-0325">Glycoprotein</keyword>
<accession>A0A8S3JBC9</accession>
<organism evidence="7 8">
    <name type="scientific">Rotaria magnacalcarata</name>
    <dbReference type="NCBI Taxonomy" id="392030"/>
    <lineage>
        <taxon>Eukaryota</taxon>
        <taxon>Metazoa</taxon>
        <taxon>Spiralia</taxon>
        <taxon>Gnathifera</taxon>
        <taxon>Rotifera</taxon>
        <taxon>Eurotatoria</taxon>
        <taxon>Bdelloidea</taxon>
        <taxon>Philodinida</taxon>
        <taxon>Philodinidae</taxon>
        <taxon>Rotaria</taxon>
    </lineage>
</organism>
<dbReference type="GO" id="GO:0004185">
    <property type="term" value="F:serine-type carboxypeptidase activity"/>
    <property type="evidence" value="ECO:0007669"/>
    <property type="project" value="InterPro"/>
</dbReference>
<dbReference type="Gene3D" id="3.40.50.1820">
    <property type="entry name" value="alpha/beta hydrolase"/>
    <property type="match status" value="1"/>
</dbReference>
<evidence type="ECO:0000313" key="8">
    <source>
        <dbReference type="Proteomes" id="UP000676336"/>
    </source>
</evidence>
<keyword evidence="3" id="KW-0645">Protease</keyword>
<dbReference type="AlphaFoldDB" id="A0A8S3JBC9"/>